<evidence type="ECO:0000313" key="2">
    <source>
        <dbReference type="Proteomes" id="UP000306954"/>
    </source>
</evidence>
<accession>A0A4T0F5T5</accession>
<protein>
    <submittedName>
        <fullName evidence="1">Uncharacterized protein</fullName>
    </submittedName>
</protein>
<dbReference type="Proteomes" id="UP000306954">
    <property type="component" value="Unassembled WGS sequence"/>
</dbReference>
<reference evidence="1 2" key="1">
    <citation type="submission" date="2019-03" db="EMBL/GenBank/DDBJ databases">
        <title>Sequencing 23 genomes of Wallemia ichthyophaga.</title>
        <authorList>
            <person name="Gostincar C."/>
        </authorList>
    </citation>
    <scope>NUCLEOTIDE SEQUENCE [LARGE SCALE GENOMIC DNA]</scope>
    <source>
        <strain evidence="1 2">EXF-8621</strain>
    </source>
</reference>
<dbReference type="AlphaFoldDB" id="A0A4T0F5T5"/>
<sequence length="96" mass="9932">MTRAGIFFSNSEDVGDGGACAARQSCNWAQLSESSQSKLHGLSTGVSPVALSSAMHRIVCAVHLADNGKRGDRETAGGAAADMAQCHACEQPQRQA</sequence>
<comment type="caution">
    <text evidence="1">The sequence shown here is derived from an EMBL/GenBank/DDBJ whole genome shotgun (WGS) entry which is preliminary data.</text>
</comment>
<organism evidence="1 2">
    <name type="scientific">Wallemia ichthyophaga</name>
    <dbReference type="NCBI Taxonomy" id="245174"/>
    <lineage>
        <taxon>Eukaryota</taxon>
        <taxon>Fungi</taxon>
        <taxon>Dikarya</taxon>
        <taxon>Basidiomycota</taxon>
        <taxon>Wallemiomycotina</taxon>
        <taxon>Wallemiomycetes</taxon>
        <taxon>Wallemiales</taxon>
        <taxon>Wallemiaceae</taxon>
        <taxon>Wallemia</taxon>
    </lineage>
</organism>
<dbReference type="EMBL" id="SPOF01000019">
    <property type="protein sequence ID" value="TIB12328.1"/>
    <property type="molecule type" value="Genomic_DNA"/>
</dbReference>
<name>A0A4T0F5T5_WALIC</name>
<evidence type="ECO:0000313" key="1">
    <source>
        <dbReference type="EMBL" id="TIB12328.1"/>
    </source>
</evidence>
<gene>
    <name evidence="1" type="ORF">E3P90_02083</name>
</gene>
<proteinExistence type="predicted"/>